<keyword evidence="7 9" id="KW-0675">Receptor</keyword>
<feature type="transmembrane region" description="Helical" evidence="9">
    <location>
        <begin position="73"/>
        <end position="99"/>
    </location>
</feature>
<evidence type="ECO:0000256" key="5">
    <source>
        <dbReference type="ARBA" id="ARBA00022989"/>
    </source>
</evidence>
<dbReference type="GO" id="GO:0005549">
    <property type="term" value="F:odorant binding"/>
    <property type="evidence" value="ECO:0007669"/>
    <property type="project" value="InterPro"/>
</dbReference>
<dbReference type="OMA" id="KECHRLH"/>
<dbReference type="GO" id="GO:0004984">
    <property type="term" value="F:olfactory receptor activity"/>
    <property type="evidence" value="ECO:0007669"/>
    <property type="project" value="InterPro"/>
</dbReference>
<comment type="subcellular location">
    <subcellularLocation>
        <location evidence="9">Cell membrane</location>
        <topology evidence="9">Multi-pass membrane protein</topology>
    </subcellularLocation>
    <subcellularLocation>
        <location evidence="1">Membrane</location>
        <topology evidence="1">Multi-pass membrane protein</topology>
    </subcellularLocation>
</comment>
<evidence type="ECO:0000313" key="10">
    <source>
        <dbReference type="Proteomes" id="UP001652626"/>
    </source>
</evidence>
<organism evidence="10 11">
    <name type="scientific">Vanessa tameamea</name>
    <name type="common">Kamehameha butterfly</name>
    <dbReference type="NCBI Taxonomy" id="334116"/>
    <lineage>
        <taxon>Eukaryota</taxon>
        <taxon>Metazoa</taxon>
        <taxon>Ecdysozoa</taxon>
        <taxon>Arthropoda</taxon>
        <taxon>Hexapoda</taxon>
        <taxon>Insecta</taxon>
        <taxon>Pterygota</taxon>
        <taxon>Neoptera</taxon>
        <taxon>Endopterygota</taxon>
        <taxon>Lepidoptera</taxon>
        <taxon>Glossata</taxon>
        <taxon>Ditrysia</taxon>
        <taxon>Papilionoidea</taxon>
        <taxon>Nymphalidae</taxon>
        <taxon>Nymphalinae</taxon>
        <taxon>Vanessa</taxon>
    </lineage>
</organism>
<comment type="similarity">
    <text evidence="9">Belongs to the insect chemoreceptor superfamily. Heteromeric odorant receptor channel (TC 1.A.69) family.</text>
</comment>
<evidence type="ECO:0000256" key="3">
    <source>
        <dbReference type="ARBA" id="ARBA00022692"/>
    </source>
</evidence>
<dbReference type="PANTHER" id="PTHR21137">
    <property type="entry name" value="ODORANT RECEPTOR"/>
    <property type="match status" value="1"/>
</dbReference>
<keyword evidence="6 9" id="KW-0472">Membrane</keyword>
<dbReference type="Proteomes" id="UP001652626">
    <property type="component" value="Chromosome 20"/>
</dbReference>
<evidence type="ECO:0000256" key="9">
    <source>
        <dbReference type="RuleBase" id="RU351113"/>
    </source>
</evidence>
<keyword evidence="4 9" id="KW-0552">Olfaction</keyword>
<dbReference type="Pfam" id="PF02949">
    <property type="entry name" value="7tm_6"/>
    <property type="match status" value="1"/>
</dbReference>
<keyword evidence="2 9" id="KW-0716">Sensory transduction</keyword>
<feature type="transmembrane region" description="Helical" evidence="9">
    <location>
        <begin position="308"/>
        <end position="328"/>
    </location>
</feature>
<dbReference type="GO" id="GO:0005886">
    <property type="term" value="C:plasma membrane"/>
    <property type="evidence" value="ECO:0007669"/>
    <property type="project" value="UniProtKB-SubCell"/>
</dbReference>
<feature type="transmembrane region" description="Helical" evidence="9">
    <location>
        <begin position="281"/>
        <end position="302"/>
    </location>
</feature>
<dbReference type="GO" id="GO:0007165">
    <property type="term" value="P:signal transduction"/>
    <property type="evidence" value="ECO:0007669"/>
    <property type="project" value="UniProtKB-KW"/>
</dbReference>
<dbReference type="InterPro" id="IPR004117">
    <property type="entry name" value="7tm6_olfct_rcpt"/>
</dbReference>
<evidence type="ECO:0000256" key="6">
    <source>
        <dbReference type="ARBA" id="ARBA00023136"/>
    </source>
</evidence>
<dbReference type="RefSeq" id="XP_026500194.2">
    <property type="nucleotide sequence ID" value="XM_026644409.2"/>
</dbReference>
<evidence type="ECO:0000256" key="7">
    <source>
        <dbReference type="ARBA" id="ARBA00023170"/>
    </source>
</evidence>
<gene>
    <name evidence="11" type="primary">LOC113403808</name>
</gene>
<evidence type="ECO:0000256" key="4">
    <source>
        <dbReference type="ARBA" id="ARBA00022725"/>
    </source>
</evidence>
<protein>
    <recommendedName>
        <fullName evidence="9">Odorant receptor</fullName>
    </recommendedName>
</protein>
<feature type="transmembrane region" description="Helical" evidence="9">
    <location>
        <begin position="43"/>
        <end position="61"/>
    </location>
</feature>
<evidence type="ECO:0000313" key="11">
    <source>
        <dbReference type="RefSeq" id="XP_026500194.2"/>
    </source>
</evidence>
<name>A0A8B8ISS3_VANTA</name>
<evidence type="ECO:0000256" key="1">
    <source>
        <dbReference type="ARBA" id="ARBA00004141"/>
    </source>
</evidence>
<proteinExistence type="inferred from homology"/>
<accession>A0A8B8ISS3</accession>
<dbReference type="PANTHER" id="PTHR21137:SF40">
    <property type="entry name" value="ODORANT RECEPTOR 56A"/>
    <property type="match status" value="1"/>
</dbReference>
<dbReference type="GeneID" id="113403808"/>
<keyword evidence="8 9" id="KW-0807">Transducer</keyword>
<keyword evidence="3 9" id="KW-0812">Transmembrane</keyword>
<dbReference type="OrthoDB" id="7281178at2759"/>
<reference evidence="11" key="1">
    <citation type="submission" date="2025-08" db="UniProtKB">
        <authorList>
            <consortium name="RefSeq"/>
        </authorList>
    </citation>
    <scope>IDENTIFICATION</scope>
    <source>
        <tissue evidence="11">Whole body</tissue>
    </source>
</reference>
<feature type="transmembrane region" description="Helical" evidence="9">
    <location>
        <begin position="135"/>
        <end position="160"/>
    </location>
</feature>
<sequence>MLLQKIITIVKRLDDPKYPLLAPNVTGLYWFGLWQRGNKYRDALFNFLHFCSLVFVISEFVELYFMRNDLMKVLFNISVTALSLVSISKTVFFISYLTYWKRLIENISREEISALQSKDPKVVYLMEQYKNYSRVITYLFWSVILLTNVVTIVSPFLKLVTTASYREMIKNGTEPYPQILSSWFPFDKTILPGYLAAVAVHITMTTQGAGVVAVYDTNAVAIMSFLKGQIQILRWKCQIIFGEDRGVSNDDVLNNIKECHRLHNFIIEQHKAFNSIISPVMFMYVLVCSIMICCSVVQLSLGEVTMSQMLWVIEYTIALAVQLFLYCWHSNEIAYESNAVDLGVYTSNWWRSDVRVRKQVLILAGKLSSPFILDAGPFATFSMSTFIDILKGSYSFYTLFTQMHESKK</sequence>
<evidence type="ECO:0000256" key="8">
    <source>
        <dbReference type="ARBA" id="ARBA00023224"/>
    </source>
</evidence>
<keyword evidence="5 9" id="KW-1133">Transmembrane helix</keyword>
<keyword evidence="10" id="KW-1185">Reference proteome</keyword>
<comment type="caution">
    <text evidence="9">Lacks conserved residue(s) required for the propagation of feature annotation.</text>
</comment>
<evidence type="ECO:0000256" key="2">
    <source>
        <dbReference type="ARBA" id="ARBA00022606"/>
    </source>
</evidence>